<name>A0AAP0HZ99_9MAGN</name>
<evidence type="ECO:0000313" key="2">
    <source>
        <dbReference type="Proteomes" id="UP001417504"/>
    </source>
</evidence>
<reference evidence="1 2" key="1">
    <citation type="submission" date="2024-01" db="EMBL/GenBank/DDBJ databases">
        <title>Genome assemblies of Stephania.</title>
        <authorList>
            <person name="Yang L."/>
        </authorList>
    </citation>
    <scope>NUCLEOTIDE SEQUENCE [LARGE SCALE GENOMIC DNA]</scope>
    <source>
        <strain evidence="1">QJT</strain>
        <tissue evidence="1">Leaf</tissue>
    </source>
</reference>
<dbReference type="AlphaFoldDB" id="A0AAP0HZ99"/>
<protein>
    <submittedName>
        <fullName evidence="1">Uncharacterized protein</fullName>
    </submittedName>
</protein>
<organism evidence="1 2">
    <name type="scientific">Stephania japonica</name>
    <dbReference type="NCBI Taxonomy" id="461633"/>
    <lineage>
        <taxon>Eukaryota</taxon>
        <taxon>Viridiplantae</taxon>
        <taxon>Streptophyta</taxon>
        <taxon>Embryophyta</taxon>
        <taxon>Tracheophyta</taxon>
        <taxon>Spermatophyta</taxon>
        <taxon>Magnoliopsida</taxon>
        <taxon>Ranunculales</taxon>
        <taxon>Menispermaceae</taxon>
        <taxon>Menispermoideae</taxon>
        <taxon>Cissampelideae</taxon>
        <taxon>Stephania</taxon>
    </lineage>
</organism>
<accession>A0AAP0HZ99</accession>
<proteinExistence type="predicted"/>
<dbReference type="Proteomes" id="UP001417504">
    <property type="component" value="Unassembled WGS sequence"/>
</dbReference>
<sequence>MINGLIVIGESVDDVGIGSVVEIESVAEGVVPEIGGVVAVVAVAGLANAAEEVPALLFELRELVRSGSEPGRGGLDESGLHVVVAGVVVIDGREFAMGGGGASEAAG</sequence>
<dbReference type="EMBL" id="JBBNAE010000008">
    <property type="protein sequence ID" value="KAK9102106.1"/>
    <property type="molecule type" value="Genomic_DNA"/>
</dbReference>
<evidence type="ECO:0000313" key="1">
    <source>
        <dbReference type="EMBL" id="KAK9102106.1"/>
    </source>
</evidence>
<keyword evidence="2" id="KW-1185">Reference proteome</keyword>
<comment type="caution">
    <text evidence="1">The sequence shown here is derived from an EMBL/GenBank/DDBJ whole genome shotgun (WGS) entry which is preliminary data.</text>
</comment>
<gene>
    <name evidence="1" type="ORF">Sjap_019360</name>
</gene>